<protein>
    <submittedName>
        <fullName evidence="1">Uncharacterized protein</fullName>
    </submittedName>
</protein>
<name>A0AAV4A3R3_9GAST</name>
<dbReference type="EMBL" id="BLXT01003273">
    <property type="protein sequence ID" value="GFO01336.1"/>
    <property type="molecule type" value="Genomic_DNA"/>
</dbReference>
<reference evidence="1 2" key="1">
    <citation type="journal article" date="2021" name="Elife">
        <title>Chloroplast acquisition without the gene transfer in kleptoplastic sea slugs, Plakobranchus ocellatus.</title>
        <authorList>
            <person name="Maeda T."/>
            <person name="Takahashi S."/>
            <person name="Yoshida T."/>
            <person name="Shimamura S."/>
            <person name="Takaki Y."/>
            <person name="Nagai Y."/>
            <person name="Toyoda A."/>
            <person name="Suzuki Y."/>
            <person name="Arimoto A."/>
            <person name="Ishii H."/>
            <person name="Satoh N."/>
            <person name="Nishiyama T."/>
            <person name="Hasebe M."/>
            <person name="Maruyama T."/>
            <person name="Minagawa J."/>
            <person name="Obokata J."/>
            <person name="Shigenobu S."/>
        </authorList>
    </citation>
    <scope>NUCLEOTIDE SEQUENCE [LARGE SCALE GENOMIC DNA]</scope>
</reference>
<keyword evidence="2" id="KW-1185">Reference proteome</keyword>
<gene>
    <name evidence="1" type="ORF">PoB_002784100</name>
</gene>
<evidence type="ECO:0000313" key="1">
    <source>
        <dbReference type="EMBL" id="GFO01336.1"/>
    </source>
</evidence>
<comment type="caution">
    <text evidence="1">The sequence shown here is derived from an EMBL/GenBank/DDBJ whole genome shotgun (WGS) entry which is preliminary data.</text>
</comment>
<organism evidence="1 2">
    <name type="scientific">Plakobranchus ocellatus</name>
    <dbReference type="NCBI Taxonomy" id="259542"/>
    <lineage>
        <taxon>Eukaryota</taxon>
        <taxon>Metazoa</taxon>
        <taxon>Spiralia</taxon>
        <taxon>Lophotrochozoa</taxon>
        <taxon>Mollusca</taxon>
        <taxon>Gastropoda</taxon>
        <taxon>Heterobranchia</taxon>
        <taxon>Euthyneura</taxon>
        <taxon>Panpulmonata</taxon>
        <taxon>Sacoglossa</taxon>
        <taxon>Placobranchoidea</taxon>
        <taxon>Plakobranchidae</taxon>
        <taxon>Plakobranchus</taxon>
    </lineage>
</organism>
<accession>A0AAV4A3R3</accession>
<sequence>MRECAIKQVGNHSLNIASLYHNSYNFNALLRISLNAHLSRGCFLRDYKNINHKTKLQLSEFLKMKLLKIAAKEIYANQEQNAALRSLHLDSGSVEIHLTKSANINIQRYEPNTIHSHHTTRTHQTGPAIMGLITSNNSTQNSISFSK</sequence>
<dbReference type="AlphaFoldDB" id="A0AAV4A3R3"/>
<dbReference type="Proteomes" id="UP000735302">
    <property type="component" value="Unassembled WGS sequence"/>
</dbReference>
<proteinExistence type="predicted"/>
<evidence type="ECO:0000313" key="2">
    <source>
        <dbReference type="Proteomes" id="UP000735302"/>
    </source>
</evidence>